<proteinExistence type="predicted"/>
<dbReference type="NCBIfam" id="TIGR00099">
    <property type="entry name" value="Cof-subfamily"/>
    <property type="match status" value="1"/>
</dbReference>
<sequence>MENRKLFIFDLDGTVLNDEKQIPLETKEAIKELSESYEVAIATGRNRSMAKEVIEELGISNYIVCNGAAAYSKDEIIYTNYLNKEDMIKLVEVADCHEHQLVYETIDDLKRRNEIPNKRMESGMDFVGFDVPEYERDYHENHSLVQCLFFITEEEMAIYNDKFPHFRFVRWYKEGVDVLPANGSKFLTIEILANHLGVNLNNVIAFGDGMNDIEMIKHVGMGIAMGNAEKEVKDVANMVTESNENNGISNALRKLNYIK</sequence>
<dbReference type="InterPro" id="IPR006379">
    <property type="entry name" value="HAD-SF_hydro_IIB"/>
</dbReference>
<organism evidence="1 2">
    <name type="scientific">Alkalibacterium gilvum</name>
    <dbReference type="NCBI Taxonomy" id="1130080"/>
    <lineage>
        <taxon>Bacteria</taxon>
        <taxon>Bacillati</taxon>
        <taxon>Bacillota</taxon>
        <taxon>Bacilli</taxon>
        <taxon>Lactobacillales</taxon>
        <taxon>Carnobacteriaceae</taxon>
        <taxon>Alkalibacterium</taxon>
    </lineage>
</organism>
<dbReference type="SFLD" id="SFLDG01140">
    <property type="entry name" value="C2.B:_Phosphomannomutase_and_P"/>
    <property type="match status" value="1"/>
</dbReference>
<name>A0A1H6TN03_9LACT</name>
<dbReference type="GO" id="GO:0000287">
    <property type="term" value="F:magnesium ion binding"/>
    <property type="evidence" value="ECO:0007669"/>
    <property type="project" value="TreeGrafter"/>
</dbReference>
<dbReference type="PANTHER" id="PTHR10000">
    <property type="entry name" value="PHOSPHOSERINE PHOSPHATASE"/>
    <property type="match status" value="1"/>
</dbReference>
<reference evidence="2" key="1">
    <citation type="submission" date="2016-10" db="EMBL/GenBank/DDBJ databases">
        <authorList>
            <person name="Varghese N."/>
            <person name="Submissions S."/>
        </authorList>
    </citation>
    <scope>NUCLEOTIDE SEQUENCE [LARGE SCALE GENOMIC DNA]</scope>
    <source>
        <strain evidence="2">DSM 25751</strain>
    </source>
</reference>
<protein>
    <recommendedName>
        <fullName evidence="3">Cof subfamily of IIB subfamily of haloacid dehalogenase superfamily/HAD-superfamily hydrolase, subfamily IIB</fullName>
    </recommendedName>
</protein>
<evidence type="ECO:0000313" key="2">
    <source>
        <dbReference type="Proteomes" id="UP000198564"/>
    </source>
</evidence>
<dbReference type="GO" id="GO:0005829">
    <property type="term" value="C:cytosol"/>
    <property type="evidence" value="ECO:0007669"/>
    <property type="project" value="TreeGrafter"/>
</dbReference>
<dbReference type="RefSeq" id="WP_091634993.1">
    <property type="nucleotide sequence ID" value="NZ_FNYW01000022.1"/>
</dbReference>
<gene>
    <name evidence="1" type="ORF">SAMN04488113_12231</name>
</gene>
<dbReference type="OrthoDB" id="9810101at2"/>
<dbReference type="InterPro" id="IPR000150">
    <property type="entry name" value="Cof"/>
</dbReference>
<dbReference type="SFLD" id="SFLDS00003">
    <property type="entry name" value="Haloacid_Dehalogenase"/>
    <property type="match status" value="1"/>
</dbReference>
<dbReference type="Proteomes" id="UP000198564">
    <property type="component" value="Unassembled WGS sequence"/>
</dbReference>
<evidence type="ECO:0000313" key="1">
    <source>
        <dbReference type="EMBL" id="SEI81459.1"/>
    </source>
</evidence>
<dbReference type="STRING" id="1130080.SAMN04488113_12231"/>
<dbReference type="PROSITE" id="PS01228">
    <property type="entry name" value="COF_1"/>
    <property type="match status" value="1"/>
</dbReference>
<keyword evidence="2" id="KW-1185">Reference proteome</keyword>
<dbReference type="EMBL" id="FNYW01000022">
    <property type="protein sequence ID" value="SEI81459.1"/>
    <property type="molecule type" value="Genomic_DNA"/>
</dbReference>
<dbReference type="InterPro" id="IPR036412">
    <property type="entry name" value="HAD-like_sf"/>
</dbReference>
<dbReference type="PROSITE" id="PS01229">
    <property type="entry name" value="COF_2"/>
    <property type="match status" value="1"/>
</dbReference>
<dbReference type="AlphaFoldDB" id="A0A1H6TN03"/>
<dbReference type="Pfam" id="PF08282">
    <property type="entry name" value="Hydrolase_3"/>
    <property type="match status" value="1"/>
</dbReference>
<dbReference type="SFLD" id="SFLDG01144">
    <property type="entry name" value="C2.B.4:_PGP_Like"/>
    <property type="match status" value="1"/>
</dbReference>
<dbReference type="GO" id="GO:0016791">
    <property type="term" value="F:phosphatase activity"/>
    <property type="evidence" value="ECO:0007669"/>
    <property type="project" value="TreeGrafter"/>
</dbReference>
<dbReference type="NCBIfam" id="TIGR01484">
    <property type="entry name" value="HAD-SF-IIB"/>
    <property type="match status" value="1"/>
</dbReference>
<accession>A0A1H6TN03</accession>
<dbReference type="SUPFAM" id="SSF56784">
    <property type="entry name" value="HAD-like"/>
    <property type="match status" value="1"/>
</dbReference>
<dbReference type="PANTHER" id="PTHR10000:SF25">
    <property type="entry name" value="PHOSPHATASE YKRA-RELATED"/>
    <property type="match status" value="1"/>
</dbReference>
<dbReference type="Gene3D" id="3.40.50.1000">
    <property type="entry name" value="HAD superfamily/HAD-like"/>
    <property type="match status" value="1"/>
</dbReference>
<evidence type="ECO:0008006" key="3">
    <source>
        <dbReference type="Google" id="ProtNLM"/>
    </source>
</evidence>
<dbReference type="InterPro" id="IPR023214">
    <property type="entry name" value="HAD_sf"/>
</dbReference>
<dbReference type="Gene3D" id="3.30.1240.10">
    <property type="match status" value="1"/>
</dbReference>